<organism evidence="7 8">
    <name type="scientific">Phaeospirillum tilakii</name>
    <dbReference type="NCBI Taxonomy" id="741673"/>
    <lineage>
        <taxon>Bacteria</taxon>
        <taxon>Pseudomonadati</taxon>
        <taxon>Pseudomonadota</taxon>
        <taxon>Alphaproteobacteria</taxon>
        <taxon>Rhodospirillales</taxon>
        <taxon>Rhodospirillaceae</taxon>
        <taxon>Phaeospirillum</taxon>
    </lineage>
</organism>
<evidence type="ECO:0000313" key="8">
    <source>
        <dbReference type="Proteomes" id="UP001597296"/>
    </source>
</evidence>
<name>A0ABW5CI51_9PROT</name>
<feature type="transmembrane region" description="Helical" evidence="6">
    <location>
        <begin position="396"/>
        <end position="415"/>
    </location>
</feature>
<feature type="transmembrane region" description="Helical" evidence="6">
    <location>
        <begin position="55"/>
        <end position="83"/>
    </location>
</feature>
<feature type="transmembrane region" description="Helical" evidence="6">
    <location>
        <begin position="421"/>
        <end position="440"/>
    </location>
</feature>
<dbReference type="PANTHER" id="PTHR30250:SF26">
    <property type="entry name" value="PSMA PROTEIN"/>
    <property type="match status" value="1"/>
</dbReference>
<feature type="transmembrane region" description="Helical" evidence="6">
    <location>
        <begin position="363"/>
        <end position="384"/>
    </location>
</feature>
<gene>
    <name evidence="7" type="ORF">ACFSNB_17780</name>
</gene>
<feature type="transmembrane region" description="Helical" evidence="6">
    <location>
        <begin position="189"/>
        <end position="206"/>
    </location>
</feature>
<evidence type="ECO:0000256" key="1">
    <source>
        <dbReference type="ARBA" id="ARBA00004651"/>
    </source>
</evidence>
<keyword evidence="5 6" id="KW-0472">Membrane</keyword>
<dbReference type="Pfam" id="PF01943">
    <property type="entry name" value="Polysacc_synt"/>
    <property type="match status" value="1"/>
</dbReference>
<protein>
    <submittedName>
        <fullName evidence="7">Lipopolysaccharide biosynthesis protein</fullName>
    </submittedName>
</protein>
<dbReference type="InterPro" id="IPR050833">
    <property type="entry name" value="Poly_Biosynth_Transport"/>
</dbReference>
<proteinExistence type="predicted"/>
<evidence type="ECO:0000256" key="6">
    <source>
        <dbReference type="SAM" id="Phobius"/>
    </source>
</evidence>
<dbReference type="PANTHER" id="PTHR30250">
    <property type="entry name" value="PST FAMILY PREDICTED COLANIC ACID TRANSPORTER"/>
    <property type="match status" value="1"/>
</dbReference>
<evidence type="ECO:0000256" key="5">
    <source>
        <dbReference type="ARBA" id="ARBA00023136"/>
    </source>
</evidence>
<feature type="transmembrane region" description="Helical" evidence="6">
    <location>
        <begin position="253"/>
        <end position="273"/>
    </location>
</feature>
<feature type="transmembrane region" description="Helical" evidence="6">
    <location>
        <begin position="285"/>
        <end position="304"/>
    </location>
</feature>
<feature type="transmembrane region" description="Helical" evidence="6">
    <location>
        <begin position="114"/>
        <end position="136"/>
    </location>
</feature>
<feature type="transmembrane region" description="Helical" evidence="6">
    <location>
        <begin position="156"/>
        <end position="177"/>
    </location>
</feature>
<evidence type="ECO:0000256" key="3">
    <source>
        <dbReference type="ARBA" id="ARBA00022692"/>
    </source>
</evidence>
<accession>A0ABW5CI51</accession>
<evidence type="ECO:0000313" key="7">
    <source>
        <dbReference type="EMBL" id="MFD2235652.1"/>
    </source>
</evidence>
<keyword evidence="4 6" id="KW-1133">Transmembrane helix</keyword>
<evidence type="ECO:0000256" key="2">
    <source>
        <dbReference type="ARBA" id="ARBA00022475"/>
    </source>
</evidence>
<dbReference type="EMBL" id="JBHUIY010000061">
    <property type="protein sequence ID" value="MFD2235652.1"/>
    <property type="molecule type" value="Genomic_DNA"/>
</dbReference>
<dbReference type="Proteomes" id="UP001597296">
    <property type="component" value="Unassembled WGS sequence"/>
</dbReference>
<sequence length="461" mass="46577">MKRAGAARAPFFLKKKGEVRRRQPPGGAGAAAPHGLLRAAVPALGSRLLDLPSRYGFHLLVAAGLGMVGAGDFYIVFSLMVALAGLGRLGIDRALTREVAIALAAGRPGQARRLIHHAVLLVGLLSGGLALALALAAEPLARLALHRPDLAGPLALGALAILPQNLSTVAAGALAGLRRIGLSQMVYSWLWPALFCGAAPLLGLAVPNALGLIAACFTVAALIGGLCLFRLLPRGDTGAAEPPPPLLRPGLSLFSLELAQLTLATAPALILGLVADSAAVGGFALAWRIALLANIVISGVAALASPRFAALHDRGDRAGLRRTAALAGGLGFALALPALALMLALPGPLLGLFGAGFEQAAGVLRLLALGQIVAASCTALPELLGMTGQEASLRRINAAVIVATLGGVALLAPRWGAEGAALATALALAAAGAGAAAVAWRRLDVAPWRDLPGEIRCWKKG</sequence>
<comment type="caution">
    <text evidence="7">The sequence shown here is derived from an EMBL/GenBank/DDBJ whole genome shotgun (WGS) entry which is preliminary data.</text>
</comment>
<evidence type="ECO:0000256" key="4">
    <source>
        <dbReference type="ARBA" id="ARBA00022989"/>
    </source>
</evidence>
<reference evidence="8" key="1">
    <citation type="journal article" date="2019" name="Int. J. Syst. Evol. Microbiol.">
        <title>The Global Catalogue of Microorganisms (GCM) 10K type strain sequencing project: providing services to taxonomists for standard genome sequencing and annotation.</title>
        <authorList>
            <consortium name="The Broad Institute Genomics Platform"/>
            <consortium name="The Broad Institute Genome Sequencing Center for Infectious Disease"/>
            <person name="Wu L."/>
            <person name="Ma J."/>
        </authorList>
    </citation>
    <scope>NUCLEOTIDE SEQUENCE [LARGE SCALE GENOMIC DNA]</scope>
    <source>
        <strain evidence="8">KCTC 15012</strain>
    </source>
</reference>
<keyword evidence="3 6" id="KW-0812">Transmembrane</keyword>
<feature type="transmembrane region" description="Helical" evidence="6">
    <location>
        <begin position="212"/>
        <end position="232"/>
    </location>
</feature>
<keyword evidence="8" id="KW-1185">Reference proteome</keyword>
<dbReference type="InterPro" id="IPR002797">
    <property type="entry name" value="Polysacc_synth"/>
</dbReference>
<comment type="subcellular location">
    <subcellularLocation>
        <location evidence="1">Cell membrane</location>
        <topology evidence="1">Multi-pass membrane protein</topology>
    </subcellularLocation>
</comment>
<feature type="transmembrane region" description="Helical" evidence="6">
    <location>
        <begin position="324"/>
        <end position="343"/>
    </location>
</feature>
<keyword evidence="2" id="KW-1003">Cell membrane</keyword>
<dbReference type="RefSeq" id="WP_377319026.1">
    <property type="nucleotide sequence ID" value="NZ_JBHUIY010000061.1"/>
</dbReference>